<dbReference type="InterPro" id="IPR036388">
    <property type="entry name" value="WH-like_DNA-bd_sf"/>
</dbReference>
<evidence type="ECO:0000313" key="6">
    <source>
        <dbReference type="Proteomes" id="UP000557307"/>
    </source>
</evidence>
<dbReference type="InterPro" id="IPR001845">
    <property type="entry name" value="HTH_ArsR_DNA-bd_dom"/>
</dbReference>
<dbReference type="SUPFAM" id="SSF46785">
    <property type="entry name" value="Winged helix' DNA-binding domain"/>
    <property type="match status" value="1"/>
</dbReference>
<dbReference type="EMBL" id="JACHGF010000001">
    <property type="protein sequence ID" value="MBB5282681.1"/>
    <property type="molecule type" value="Genomic_DNA"/>
</dbReference>
<evidence type="ECO:0000259" key="4">
    <source>
        <dbReference type="PROSITE" id="PS50987"/>
    </source>
</evidence>
<feature type="domain" description="HTH arsR-type" evidence="4">
    <location>
        <begin position="68"/>
        <end position="162"/>
    </location>
</feature>
<dbReference type="CDD" id="cd00090">
    <property type="entry name" value="HTH_ARSR"/>
    <property type="match status" value="1"/>
</dbReference>
<dbReference type="InterPro" id="IPR036390">
    <property type="entry name" value="WH_DNA-bd_sf"/>
</dbReference>
<organism evidence="5 6">
    <name type="scientific">Rhabdobacter roseus</name>
    <dbReference type="NCBI Taxonomy" id="1655419"/>
    <lineage>
        <taxon>Bacteria</taxon>
        <taxon>Pseudomonadati</taxon>
        <taxon>Bacteroidota</taxon>
        <taxon>Cytophagia</taxon>
        <taxon>Cytophagales</taxon>
        <taxon>Cytophagaceae</taxon>
        <taxon>Rhabdobacter</taxon>
    </lineage>
</organism>
<dbReference type="Gene3D" id="1.10.10.10">
    <property type="entry name" value="Winged helix-like DNA-binding domain superfamily/Winged helix DNA-binding domain"/>
    <property type="match status" value="1"/>
</dbReference>
<dbReference type="NCBIfam" id="NF033788">
    <property type="entry name" value="HTH_metalloreg"/>
    <property type="match status" value="1"/>
</dbReference>
<dbReference type="InterPro" id="IPR051081">
    <property type="entry name" value="HTH_MetalResp_TranReg"/>
</dbReference>
<keyword evidence="1" id="KW-0805">Transcription regulation</keyword>
<evidence type="ECO:0000256" key="2">
    <source>
        <dbReference type="ARBA" id="ARBA00023125"/>
    </source>
</evidence>
<reference evidence="5 6" key="1">
    <citation type="submission" date="2020-08" db="EMBL/GenBank/DDBJ databases">
        <title>Genomic Encyclopedia of Type Strains, Phase IV (KMG-IV): sequencing the most valuable type-strain genomes for metagenomic binning, comparative biology and taxonomic classification.</title>
        <authorList>
            <person name="Goeker M."/>
        </authorList>
    </citation>
    <scope>NUCLEOTIDE SEQUENCE [LARGE SCALE GENOMIC DNA]</scope>
    <source>
        <strain evidence="5 6">DSM 105074</strain>
    </source>
</reference>
<gene>
    <name evidence="5" type="ORF">HNQ92_000802</name>
</gene>
<dbReference type="SMART" id="SM00418">
    <property type="entry name" value="HTH_ARSR"/>
    <property type="match status" value="1"/>
</dbReference>
<dbReference type="InterPro" id="IPR011991">
    <property type="entry name" value="ArsR-like_HTH"/>
</dbReference>
<name>A0A840THE3_9BACT</name>
<dbReference type="PRINTS" id="PR00778">
    <property type="entry name" value="HTHARSR"/>
</dbReference>
<proteinExistence type="predicted"/>
<evidence type="ECO:0000313" key="5">
    <source>
        <dbReference type="EMBL" id="MBB5282681.1"/>
    </source>
</evidence>
<dbReference type="Pfam" id="PF12840">
    <property type="entry name" value="HTH_20"/>
    <property type="match status" value="1"/>
</dbReference>
<sequence length="180" mass="20999">MATPGVATPDYKSGRAGHFCRKFRIVRNEHPFLDALGTITTDFQQAKKNEDKFEKPNSCAYICNRLVSQKINREMRRDIFQAIADPTRRAIIALIALQAMTPNAIAENFNTTRQAISKHLRILTECELVKPEQHGREIYYSLEIDKMKEIEKWLEQFKKIWEAKFNQLDQVLSTIKKQEK</sequence>
<protein>
    <submittedName>
        <fullName evidence="5">DNA-binding transcriptional ArsR family regulator</fullName>
    </submittedName>
</protein>
<dbReference type="PANTHER" id="PTHR33154:SF33">
    <property type="entry name" value="TRANSCRIPTIONAL REPRESSOR SDPR"/>
    <property type="match status" value="1"/>
</dbReference>
<keyword evidence="2 5" id="KW-0238">DNA-binding</keyword>
<evidence type="ECO:0000256" key="1">
    <source>
        <dbReference type="ARBA" id="ARBA00023015"/>
    </source>
</evidence>
<dbReference type="GO" id="GO:0003700">
    <property type="term" value="F:DNA-binding transcription factor activity"/>
    <property type="evidence" value="ECO:0007669"/>
    <property type="project" value="InterPro"/>
</dbReference>
<keyword evidence="6" id="KW-1185">Reference proteome</keyword>
<comment type="caution">
    <text evidence="5">The sequence shown here is derived from an EMBL/GenBank/DDBJ whole genome shotgun (WGS) entry which is preliminary data.</text>
</comment>
<dbReference type="PANTHER" id="PTHR33154">
    <property type="entry name" value="TRANSCRIPTIONAL REGULATOR, ARSR FAMILY"/>
    <property type="match status" value="1"/>
</dbReference>
<dbReference type="AlphaFoldDB" id="A0A840THE3"/>
<accession>A0A840THE3</accession>
<dbReference type="Proteomes" id="UP000557307">
    <property type="component" value="Unassembled WGS sequence"/>
</dbReference>
<keyword evidence="3" id="KW-0804">Transcription</keyword>
<dbReference type="GO" id="GO:0003677">
    <property type="term" value="F:DNA binding"/>
    <property type="evidence" value="ECO:0007669"/>
    <property type="project" value="UniProtKB-KW"/>
</dbReference>
<evidence type="ECO:0000256" key="3">
    <source>
        <dbReference type="ARBA" id="ARBA00023163"/>
    </source>
</evidence>
<dbReference type="PROSITE" id="PS50987">
    <property type="entry name" value="HTH_ARSR_2"/>
    <property type="match status" value="1"/>
</dbReference>